<comment type="similarity">
    <text evidence="3">Belongs to the ABC transporter superfamily. Outer membrane lipopolysaccharide export (TC 1.B.42) family.</text>
</comment>
<evidence type="ECO:0000256" key="1">
    <source>
        <dbReference type="ARBA" id="ARBA00004496"/>
    </source>
</evidence>
<evidence type="ECO:0000256" key="12">
    <source>
        <dbReference type="ARBA" id="ARBA00023136"/>
    </source>
</evidence>
<comment type="subunit">
    <text evidence="14">Component of the lipopolysaccharide transport and assembly complex. The LptBFG transporter is composed of two ATP-binding proteins (LptB) and two transmembrane proteins (LptF and LptG).</text>
</comment>
<evidence type="ECO:0000256" key="6">
    <source>
        <dbReference type="ARBA" id="ARBA00022475"/>
    </source>
</evidence>
<evidence type="ECO:0000313" key="16">
    <source>
        <dbReference type="EMBL" id="AKQ68996.1"/>
    </source>
</evidence>
<evidence type="ECO:0000256" key="5">
    <source>
        <dbReference type="ARBA" id="ARBA00022448"/>
    </source>
</evidence>
<reference evidence="16 17" key="1">
    <citation type="journal article" date="2016" name="PLoS ONE">
        <title>Complete Genome Sequence and Comparative Genomics of a Novel Myxobacterium Myxococcus hansupus.</title>
        <authorList>
            <person name="Sharma G."/>
            <person name="Narwani T."/>
            <person name="Subramanian S."/>
        </authorList>
    </citation>
    <scope>NUCLEOTIDE SEQUENCE [LARGE SCALE GENOMIC DNA]</scope>
    <source>
        <strain evidence="17">mixupus</strain>
    </source>
</reference>
<keyword evidence="9" id="KW-0547">Nucleotide-binding</keyword>
<dbReference type="AlphaFoldDB" id="A0A0H4WZZ5"/>
<dbReference type="InterPro" id="IPR030921">
    <property type="entry name" value="LPS_export_LptB"/>
</dbReference>
<dbReference type="eggNOG" id="COG1137">
    <property type="taxonomic scope" value="Bacteria"/>
</dbReference>
<evidence type="ECO:0000256" key="8">
    <source>
        <dbReference type="ARBA" id="ARBA00022519"/>
    </source>
</evidence>
<dbReference type="SUPFAM" id="SSF52540">
    <property type="entry name" value="P-loop containing nucleoside triphosphate hydrolases"/>
    <property type="match status" value="1"/>
</dbReference>
<dbReference type="InterPro" id="IPR051120">
    <property type="entry name" value="ABC_AA/LPS_Transport"/>
</dbReference>
<keyword evidence="17" id="KW-1185">Reference proteome</keyword>
<evidence type="ECO:0000256" key="7">
    <source>
        <dbReference type="ARBA" id="ARBA00022490"/>
    </source>
</evidence>
<keyword evidence="6" id="KW-1003">Cell membrane</keyword>
<evidence type="ECO:0000256" key="2">
    <source>
        <dbReference type="ARBA" id="ARBA00004515"/>
    </source>
</evidence>
<organism evidence="16 17">
    <name type="scientific">Pseudomyxococcus hansupus</name>
    <dbReference type="NCBI Taxonomy" id="1297742"/>
    <lineage>
        <taxon>Bacteria</taxon>
        <taxon>Pseudomonadati</taxon>
        <taxon>Myxococcota</taxon>
        <taxon>Myxococcia</taxon>
        <taxon>Myxococcales</taxon>
        <taxon>Cystobacterineae</taxon>
        <taxon>Myxococcaceae</taxon>
        <taxon>Pseudomyxococcus</taxon>
    </lineage>
</organism>
<dbReference type="PANTHER" id="PTHR45772:SF10">
    <property type="entry name" value="LIPOPOLYSACCHARIDE EXPORT SYSTEM ATP-BINDING PROTEIN LPTB"/>
    <property type="match status" value="1"/>
</dbReference>
<protein>
    <recommendedName>
        <fullName evidence="4">Lipopolysaccharide export system ATP-binding protein LptB</fullName>
    </recommendedName>
</protein>
<dbReference type="OrthoDB" id="9809450at2"/>
<dbReference type="GO" id="GO:0055085">
    <property type="term" value="P:transmembrane transport"/>
    <property type="evidence" value="ECO:0007669"/>
    <property type="project" value="InterPro"/>
</dbReference>
<evidence type="ECO:0000256" key="10">
    <source>
        <dbReference type="ARBA" id="ARBA00022840"/>
    </source>
</evidence>
<dbReference type="InterPro" id="IPR003439">
    <property type="entry name" value="ABC_transporter-like_ATP-bd"/>
</dbReference>
<evidence type="ECO:0000256" key="4">
    <source>
        <dbReference type="ARBA" id="ARBA00017803"/>
    </source>
</evidence>
<dbReference type="Gene3D" id="3.40.50.300">
    <property type="entry name" value="P-loop containing nucleotide triphosphate hydrolases"/>
    <property type="match status" value="1"/>
</dbReference>
<dbReference type="EMBL" id="CP012109">
    <property type="protein sequence ID" value="AKQ68996.1"/>
    <property type="molecule type" value="Genomic_DNA"/>
</dbReference>
<dbReference type="InterPro" id="IPR032823">
    <property type="entry name" value="BCA_ABC_TP_C"/>
</dbReference>
<sequence length="246" mass="27045">MSAKLYAEGLEKTFRRRKVVGGVSFSVAPGEVVGLLGPNGAGKTTSFNMVVGLVSPDAGRVRIGDEDLTHLPMHRRARRGVGYLPQEASVFRKLTVRDNFLAVLERQKDLDSKARGQRADTLLEEFGLTHVSESLGETLSGGERRRAEIARSLIPQPRFILFDEPFAGVDPINVGDLQRQIFLLRERGLGVLITDHNVQDTLGICDRAYIIAQGQILEEGTPAEIAASPKARAVYLGERFRLQQAL</sequence>
<dbReference type="RefSeq" id="WP_002638421.1">
    <property type="nucleotide sequence ID" value="NZ_CP012109.1"/>
</dbReference>
<dbReference type="PANTHER" id="PTHR45772">
    <property type="entry name" value="CONSERVED COMPONENT OF ABC TRANSPORTER FOR NATURAL AMINO ACIDS-RELATED"/>
    <property type="match status" value="1"/>
</dbReference>
<dbReference type="Pfam" id="PF00005">
    <property type="entry name" value="ABC_tran"/>
    <property type="match status" value="1"/>
</dbReference>
<dbReference type="CDD" id="cd03218">
    <property type="entry name" value="ABC_YhbG"/>
    <property type="match status" value="1"/>
</dbReference>
<evidence type="ECO:0000256" key="9">
    <source>
        <dbReference type="ARBA" id="ARBA00022741"/>
    </source>
</evidence>
<evidence type="ECO:0000256" key="11">
    <source>
        <dbReference type="ARBA" id="ARBA00022967"/>
    </source>
</evidence>
<evidence type="ECO:0000256" key="13">
    <source>
        <dbReference type="ARBA" id="ARBA00024818"/>
    </source>
</evidence>
<proteinExistence type="inferred from homology"/>
<dbReference type="InterPro" id="IPR017871">
    <property type="entry name" value="ABC_transporter-like_CS"/>
</dbReference>
<accession>A0A0H4WZZ5</accession>
<keyword evidence="10 16" id="KW-0067">ATP-binding</keyword>
<comment type="function">
    <text evidence="13">Part of the ABC transporter complex LptBFG involved in the translocation of lipopolysaccharide (LPS) from the inner membrane to the outer membrane. Probably responsible for energy coupling to the transport system.</text>
</comment>
<dbReference type="GO" id="GO:0016887">
    <property type="term" value="F:ATP hydrolysis activity"/>
    <property type="evidence" value="ECO:0007669"/>
    <property type="project" value="InterPro"/>
</dbReference>
<dbReference type="Proteomes" id="UP000009026">
    <property type="component" value="Chromosome"/>
</dbReference>
<feature type="domain" description="ABC transporter" evidence="15">
    <location>
        <begin position="5"/>
        <end position="238"/>
    </location>
</feature>
<keyword evidence="5" id="KW-0813">Transport</keyword>
<dbReference type="Pfam" id="PF12399">
    <property type="entry name" value="BCA_ABC_TP_C"/>
    <property type="match status" value="1"/>
</dbReference>
<dbReference type="PATRIC" id="fig|1297742.4.peg.6003"/>
<keyword evidence="12" id="KW-0472">Membrane</keyword>
<dbReference type="NCBIfam" id="TIGR04406">
    <property type="entry name" value="LPS_export_lptB"/>
    <property type="match status" value="1"/>
</dbReference>
<keyword evidence="7" id="KW-0963">Cytoplasm</keyword>
<dbReference type="FunFam" id="3.40.50.300:FF:000151">
    <property type="entry name" value="Lipopolysaccharide ABC transporter ATP-binding protein"/>
    <property type="match status" value="1"/>
</dbReference>
<dbReference type="GO" id="GO:0005524">
    <property type="term" value="F:ATP binding"/>
    <property type="evidence" value="ECO:0007669"/>
    <property type="project" value="UniProtKB-KW"/>
</dbReference>
<keyword evidence="11" id="KW-1278">Translocase</keyword>
<dbReference type="PROSITE" id="PS00211">
    <property type="entry name" value="ABC_TRANSPORTER_1"/>
    <property type="match status" value="1"/>
</dbReference>
<dbReference type="GO" id="GO:0043190">
    <property type="term" value="C:ATP-binding cassette (ABC) transporter complex"/>
    <property type="evidence" value="ECO:0007669"/>
    <property type="project" value="InterPro"/>
</dbReference>
<evidence type="ECO:0000256" key="14">
    <source>
        <dbReference type="ARBA" id="ARBA00026081"/>
    </source>
</evidence>
<keyword evidence="8" id="KW-0997">Cell inner membrane</keyword>
<dbReference type="InterPro" id="IPR027417">
    <property type="entry name" value="P-loop_NTPase"/>
</dbReference>
<gene>
    <name evidence="16" type="ORF">A176_005908</name>
</gene>
<dbReference type="KEGG" id="mym:A176_005908"/>
<dbReference type="PROSITE" id="PS50893">
    <property type="entry name" value="ABC_TRANSPORTER_2"/>
    <property type="match status" value="1"/>
</dbReference>
<comment type="subcellular location">
    <subcellularLocation>
        <location evidence="2">Cell inner membrane</location>
        <topology evidence="2">Peripheral membrane protein</topology>
        <orientation evidence="2">Cytoplasmic side</orientation>
    </subcellularLocation>
    <subcellularLocation>
        <location evidence="1">Cytoplasm</location>
    </subcellularLocation>
</comment>
<dbReference type="STRING" id="1297742.A176_005908"/>
<dbReference type="InterPro" id="IPR003593">
    <property type="entry name" value="AAA+_ATPase"/>
</dbReference>
<name>A0A0H4WZZ5_9BACT</name>
<evidence type="ECO:0000259" key="15">
    <source>
        <dbReference type="PROSITE" id="PS50893"/>
    </source>
</evidence>
<evidence type="ECO:0000313" key="17">
    <source>
        <dbReference type="Proteomes" id="UP000009026"/>
    </source>
</evidence>
<evidence type="ECO:0000256" key="3">
    <source>
        <dbReference type="ARBA" id="ARBA00010865"/>
    </source>
</evidence>
<dbReference type="GO" id="GO:0005737">
    <property type="term" value="C:cytoplasm"/>
    <property type="evidence" value="ECO:0007669"/>
    <property type="project" value="UniProtKB-SubCell"/>
</dbReference>
<dbReference type="SMART" id="SM00382">
    <property type="entry name" value="AAA"/>
    <property type="match status" value="1"/>
</dbReference>